<name>A0A7S1YTW5_9STRA</name>
<dbReference type="AlphaFoldDB" id="A0A7S1YTW5"/>
<proteinExistence type="predicted"/>
<accession>A0A7S1YTW5</accession>
<protein>
    <submittedName>
        <fullName evidence="1">Uncharacterized protein</fullName>
    </submittedName>
</protein>
<gene>
    <name evidence="1" type="ORF">DBRI1063_LOCUS5453</name>
</gene>
<sequence length="362" mass="40480">MRTSSATVSAFALTAKMTKLKAATSAFSTVERTKRRNPFVLYESTTQSTPTVDSVISSSSNNEKITTVPSTSIVTDRETYEKSSNGLDPFYPHLFEGRLWFRPAIVSLRDNNDTNSLPSQIVPLSLFNYAVGGTVALEYDVSPDGYYLEYATMGSIVGLNSMRENDEWWKFKKERKIGFGQWGSKLYVSTQGAVDLCQKVWGVPAILGDIQFGTTDSSGLKVEVAPKEEEELGEMRSPDIKLNGWKATQSYENPSQTSSAEEDKRVYLPVLWTPTIKALWFPFTLSLPFFSQEDDDNKESRTTSPPSKTATKLPIHKLRLSVKSAKLHWCPQWPSKELGIPFPVGLSVDGLRIEISDLVDEW</sequence>
<evidence type="ECO:0000313" key="1">
    <source>
        <dbReference type="EMBL" id="CAD9319507.1"/>
    </source>
</evidence>
<reference evidence="1" key="1">
    <citation type="submission" date="2021-01" db="EMBL/GenBank/DDBJ databases">
        <authorList>
            <person name="Corre E."/>
            <person name="Pelletier E."/>
            <person name="Niang G."/>
            <person name="Scheremetjew M."/>
            <person name="Finn R."/>
            <person name="Kale V."/>
            <person name="Holt S."/>
            <person name="Cochrane G."/>
            <person name="Meng A."/>
            <person name="Brown T."/>
            <person name="Cohen L."/>
        </authorList>
    </citation>
    <scope>NUCLEOTIDE SEQUENCE</scope>
    <source>
        <strain evidence="1">Pop2</strain>
    </source>
</reference>
<dbReference type="EMBL" id="HBGN01008500">
    <property type="protein sequence ID" value="CAD9319507.1"/>
    <property type="molecule type" value="Transcribed_RNA"/>
</dbReference>
<organism evidence="1">
    <name type="scientific">Ditylum brightwellii</name>
    <dbReference type="NCBI Taxonomy" id="49249"/>
    <lineage>
        <taxon>Eukaryota</taxon>
        <taxon>Sar</taxon>
        <taxon>Stramenopiles</taxon>
        <taxon>Ochrophyta</taxon>
        <taxon>Bacillariophyta</taxon>
        <taxon>Mediophyceae</taxon>
        <taxon>Lithodesmiophycidae</taxon>
        <taxon>Lithodesmiales</taxon>
        <taxon>Lithodesmiaceae</taxon>
        <taxon>Ditylum</taxon>
    </lineage>
</organism>